<dbReference type="GO" id="GO:0006270">
    <property type="term" value="P:DNA replication initiation"/>
    <property type="evidence" value="ECO:0007669"/>
    <property type="project" value="TreeGrafter"/>
</dbReference>
<organism evidence="9 10">
    <name type="scientific">Zygosaccharomyces bailii (strain CLIB 213 / ATCC 58445 / CBS 680 / BCRC 21525 / NBRC 1098 / NCYC 1416 / NRRL Y-2227)</name>
    <dbReference type="NCBI Taxonomy" id="1333698"/>
    <lineage>
        <taxon>Eukaryota</taxon>
        <taxon>Fungi</taxon>
        <taxon>Dikarya</taxon>
        <taxon>Ascomycota</taxon>
        <taxon>Saccharomycotina</taxon>
        <taxon>Saccharomycetes</taxon>
        <taxon>Saccharomycetales</taxon>
        <taxon>Saccharomycetaceae</taxon>
        <taxon>Zygosaccharomyces</taxon>
    </lineage>
</organism>
<gene>
    <name evidence="9" type="ORF">BN860_08636g</name>
</gene>
<keyword evidence="4" id="KW-0238">DNA-binding</keyword>
<evidence type="ECO:0000259" key="8">
    <source>
        <dbReference type="Pfam" id="PF18137"/>
    </source>
</evidence>
<feature type="domain" description="Origin recognition complex subunit 3 N-terminal" evidence="7">
    <location>
        <begin position="4"/>
        <end position="358"/>
    </location>
</feature>
<feature type="domain" description="Origin recognition complex subunit 3 winged helix C-terminal" evidence="8">
    <location>
        <begin position="506"/>
        <end position="638"/>
    </location>
</feature>
<dbReference type="AlphaFoldDB" id="A0A8J2T729"/>
<keyword evidence="3" id="KW-0235">DNA replication</keyword>
<dbReference type="InterPro" id="IPR020795">
    <property type="entry name" value="ORC3"/>
</dbReference>
<dbReference type="GO" id="GO:0003688">
    <property type="term" value="F:DNA replication origin binding"/>
    <property type="evidence" value="ECO:0007669"/>
    <property type="project" value="TreeGrafter"/>
</dbReference>
<dbReference type="InterPro" id="IPR045667">
    <property type="entry name" value="ORC3_N"/>
</dbReference>
<keyword evidence="5" id="KW-0539">Nucleus</keyword>
<dbReference type="CDD" id="cd20704">
    <property type="entry name" value="Orc3"/>
    <property type="match status" value="1"/>
</dbReference>
<dbReference type="Pfam" id="PF07034">
    <property type="entry name" value="ORC3_N"/>
    <property type="match status" value="1"/>
</dbReference>
<dbReference type="OrthoDB" id="10265211at2759"/>
<dbReference type="GO" id="GO:0005664">
    <property type="term" value="C:nuclear origin of replication recognition complex"/>
    <property type="evidence" value="ECO:0007669"/>
    <property type="project" value="InterPro"/>
</dbReference>
<evidence type="ECO:0000259" key="7">
    <source>
        <dbReference type="Pfam" id="PF07034"/>
    </source>
</evidence>
<feature type="compositionally biased region" description="Acidic residues" evidence="6">
    <location>
        <begin position="164"/>
        <end position="180"/>
    </location>
</feature>
<evidence type="ECO:0000313" key="10">
    <source>
        <dbReference type="Proteomes" id="UP000019375"/>
    </source>
</evidence>
<evidence type="ECO:0000256" key="3">
    <source>
        <dbReference type="ARBA" id="ARBA00022705"/>
    </source>
</evidence>
<dbReference type="Pfam" id="PF18137">
    <property type="entry name" value="WHD_ORC"/>
    <property type="match status" value="1"/>
</dbReference>
<evidence type="ECO:0000256" key="5">
    <source>
        <dbReference type="ARBA" id="ARBA00023242"/>
    </source>
</evidence>
<dbReference type="Proteomes" id="UP000019375">
    <property type="component" value="Unassembled WGS sequence"/>
</dbReference>
<proteinExistence type="inferred from homology"/>
<protein>
    <submittedName>
        <fullName evidence="9">BN860_08636g1_1</fullName>
    </submittedName>
</protein>
<dbReference type="PANTHER" id="PTHR12748">
    <property type="entry name" value="ORIGIN RECOGNITION COMPLEX SUBUNIT 3"/>
    <property type="match status" value="1"/>
</dbReference>
<accession>A0A8J2T729</accession>
<reference evidence="10" key="1">
    <citation type="journal article" date="2013" name="Genome Announc.">
        <title>Genome sequence of the food spoilage yeast Zygosaccharomyces bailii CLIB 213(T).</title>
        <authorList>
            <person name="Galeote V."/>
            <person name="Bigey F."/>
            <person name="Devillers H."/>
            <person name="Neuveglise C."/>
            <person name="Dequin S."/>
        </authorList>
    </citation>
    <scope>NUCLEOTIDE SEQUENCE [LARGE SCALE GENOMIC DNA]</scope>
    <source>
        <strain evidence="10">CLIB 213 / ATCC 58445 / CBS 680 / CCRC 21525 / NBRC 1098 / NCYC 1416 / NRRL Y-2227</strain>
    </source>
</reference>
<dbReference type="EMBL" id="HG316455">
    <property type="protein sequence ID" value="CDF88369.1"/>
    <property type="molecule type" value="Genomic_DNA"/>
</dbReference>
<dbReference type="PANTHER" id="PTHR12748:SF0">
    <property type="entry name" value="ORIGIN RECOGNITION COMPLEX SUBUNIT 3"/>
    <property type="match status" value="1"/>
</dbReference>
<evidence type="ECO:0000256" key="2">
    <source>
        <dbReference type="ARBA" id="ARBA00010977"/>
    </source>
</evidence>
<dbReference type="GO" id="GO:0031261">
    <property type="term" value="C:DNA replication preinitiation complex"/>
    <property type="evidence" value="ECO:0007669"/>
    <property type="project" value="TreeGrafter"/>
</dbReference>
<sequence length="641" mass="74869">MNVNEFADAQRSHYIVCSKPKRRKQSKKSIPFVNLLDGKELSQNVHRRWELYHQLHSHFHDQVVDIIENIETDLKKEISDILFNQRVKKGPKPCFNTLFLLGSDSTTKIDLPKSDSEIFSVLIELTPKESPNVRMMLRRSMFKLFSSADTEIHQETTIKKTETYEGEPDNEPEVESEEREDDYRDLSIEDAPAGIGAKQVDVSYDLSLVENFKTLFGKNLNMVFNFKDVDSINFQTLDNFIVLLKNALKNEHLQISLVFNVNTNMSNIEKNFTQSTIRLLKRNYHRLDVSSNKGFKYGNHIFQSFLDTVDGKLNLAPRFVEFLLSKMANNSNHNLQLLVKILDYSLMSYFFHNPFSVFIDPVNIDFLNEDYLDMLVRCPTFMFFIEGLIKQHAPSEEIRALLTNKDLTLADFFAEFLVRENPINGFAKQVANFLEEELHIYNYNLIELYHNLLVGKLDTYLKKWPVYRNCKQELKFEPIDTIFEELFTLDNNNELLSQALFPCYKSNLENDMLNWEHILPLGQCKAESETLSKLDDCMAPVVGHMFKLYREANSSINVYDFYTTFRDTLPKKEIMEFLNEASDSDAKIYRFLTNNDTNKVIDKVALALFMQAIFDFDHMGIIKTQNNKNYDVIEKCIWRGI</sequence>
<evidence type="ECO:0000256" key="1">
    <source>
        <dbReference type="ARBA" id="ARBA00004123"/>
    </source>
</evidence>
<dbReference type="InterPro" id="IPR040855">
    <property type="entry name" value="ORC_WH_C"/>
</dbReference>
<comment type="similarity">
    <text evidence="2">Belongs to the ORC3 family.</text>
</comment>
<evidence type="ECO:0000256" key="4">
    <source>
        <dbReference type="ARBA" id="ARBA00023125"/>
    </source>
</evidence>
<dbReference type="GO" id="GO:0005656">
    <property type="term" value="C:nuclear pre-replicative complex"/>
    <property type="evidence" value="ECO:0007669"/>
    <property type="project" value="TreeGrafter"/>
</dbReference>
<name>A0A8J2T729_ZYGB2</name>
<evidence type="ECO:0000313" key="9">
    <source>
        <dbReference type="EMBL" id="CDF88369.1"/>
    </source>
</evidence>
<evidence type="ECO:0000256" key="6">
    <source>
        <dbReference type="SAM" id="MobiDB-lite"/>
    </source>
</evidence>
<keyword evidence="10" id="KW-1185">Reference proteome</keyword>
<comment type="subcellular location">
    <subcellularLocation>
        <location evidence="1">Nucleus</location>
    </subcellularLocation>
</comment>
<feature type="region of interest" description="Disordered" evidence="6">
    <location>
        <begin position="156"/>
        <end position="181"/>
    </location>
</feature>